<dbReference type="EMBL" id="MIFZ01000217">
    <property type="protein sequence ID" value="OSY51829.1"/>
    <property type="molecule type" value="Genomic_DNA"/>
</dbReference>
<dbReference type="EMBL" id="ASYR01000016">
    <property type="protein sequence ID" value="KAF0649202.1"/>
    <property type="molecule type" value="Genomic_DNA"/>
</dbReference>
<name>A0A1Y2NXU6_STRFR</name>
<evidence type="ECO:0000313" key="6">
    <source>
        <dbReference type="Proteomes" id="UP000731519"/>
    </source>
</evidence>
<dbReference type="Proteomes" id="UP000731519">
    <property type="component" value="Unassembled WGS sequence"/>
</dbReference>
<accession>A0A1Y2NXU6</accession>
<reference evidence="4 5" key="2">
    <citation type="submission" date="2016-09" db="EMBL/GenBank/DDBJ databases">
        <title>Streptomyces fradiae DSM40063, a candidate organism with high potential of specific P450 cytochromes.</title>
        <authorList>
            <person name="Grumaz C."/>
            <person name="Vainshtein Y."/>
            <person name="Kirstahler P."/>
            <person name="Sohn K."/>
        </authorList>
    </citation>
    <scope>NUCLEOTIDE SEQUENCE [LARGE SCALE GENOMIC DNA]</scope>
    <source>
        <strain evidence="4 5">DSM 40063</strain>
    </source>
</reference>
<dbReference type="SUPFAM" id="SSF56563">
    <property type="entry name" value="Major capsid protein gp5"/>
    <property type="match status" value="1"/>
</dbReference>
<comment type="subcellular location">
    <subcellularLocation>
        <location evidence="1">Virion</location>
    </subcellularLocation>
</comment>
<evidence type="ECO:0000313" key="4">
    <source>
        <dbReference type="EMBL" id="OSY51829.1"/>
    </source>
</evidence>
<proteinExistence type="predicted"/>
<comment type="caution">
    <text evidence="4">The sequence shown here is derived from an EMBL/GenBank/DDBJ whole genome shotgun (WGS) entry which is preliminary data.</text>
</comment>
<evidence type="ECO:0000313" key="5">
    <source>
        <dbReference type="Proteomes" id="UP000194318"/>
    </source>
</evidence>
<keyword evidence="6" id="KW-1185">Reference proteome</keyword>
<dbReference type="Proteomes" id="UP000194318">
    <property type="component" value="Unassembled WGS sequence"/>
</dbReference>
<evidence type="ECO:0000256" key="1">
    <source>
        <dbReference type="ARBA" id="ARBA00004328"/>
    </source>
</evidence>
<evidence type="ECO:0000313" key="3">
    <source>
        <dbReference type="EMBL" id="KAF0649202.1"/>
    </source>
</evidence>
<dbReference type="InterPro" id="IPR024455">
    <property type="entry name" value="Phage_capsid"/>
</dbReference>
<protein>
    <submittedName>
        <fullName evidence="4">Phage capsid family protein</fullName>
    </submittedName>
</protein>
<dbReference type="InterPro" id="IPR054612">
    <property type="entry name" value="Phage_capsid-like_C"/>
</dbReference>
<dbReference type="Gene3D" id="3.30.2400.10">
    <property type="entry name" value="Major capsid protein gp5"/>
    <property type="match status" value="1"/>
</dbReference>
<sequence>MPSKTMQDWIDEAKHWAMEARKVAAKCEQEDRDFTAEEAGQLREYMAKATAAKAEIEKLKGNEELRRSLMELGDDIALNAKTDDDGKRRTASGFELPSRGKSIGQQFIESAEYKSLLATAPNGQFGAKQRVQSGLAGFKALVTGASDTSGGAFVVPDQLGLQVGLDAFQRPLRLRQLVTQGTTTSDSVEYVRMTSFTNNAAPVAEATTADAPTAPGTAGALVQPAGGGYKPESALAAVKVQAPVRTIAHWMPITKRAVSDAAQVVTLIDAFLRYGLEEELEDQMVQGDGTGENFEGIANVSGVQAQAFDTNLLTTLRKAKTKVRTVGRSNPNGVLMHPTDLETLDLTQDLEGRFYFGGPASVGSAQTVWNMPIVETESVPVGTAYVGDFRKAILWDREQATIQMTDSHLDFFVRNLVVILAEMRAAFGVIQPNAFVEVDLAA</sequence>
<feature type="domain" description="Phage capsid-like C-terminal" evidence="2">
    <location>
        <begin position="151"/>
        <end position="436"/>
    </location>
</feature>
<dbReference type="Pfam" id="PF05065">
    <property type="entry name" value="Phage_capsid"/>
    <property type="match status" value="1"/>
</dbReference>
<evidence type="ECO:0000259" key="2">
    <source>
        <dbReference type="Pfam" id="PF05065"/>
    </source>
</evidence>
<dbReference type="AlphaFoldDB" id="A0A1Y2NXU6"/>
<dbReference type="GeneID" id="91403036"/>
<dbReference type="NCBIfam" id="TIGR01554">
    <property type="entry name" value="major_cap_HK97"/>
    <property type="match status" value="1"/>
</dbReference>
<dbReference type="RefSeq" id="WP_031129069.1">
    <property type="nucleotide sequence ID" value="NZ_ASYR01000016.1"/>
</dbReference>
<organism evidence="4 5">
    <name type="scientific">Streptomyces fradiae ATCC 10745 = DSM 40063</name>
    <dbReference type="NCBI Taxonomy" id="1319510"/>
    <lineage>
        <taxon>Bacteria</taxon>
        <taxon>Bacillati</taxon>
        <taxon>Actinomycetota</taxon>
        <taxon>Actinomycetes</taxon>
        <taxon>Kitasatosporales</taxon>
        <taxon>Streptomycetaceae</taxon>
        <taxon>Streptomyces</taxon>
    </lineage>
</organism>
<gene>
    <name evidence="4" type="ORF">BG846_02503</name>
    <name evidence="3" type="ORF">K701_13925</name>
</gene>
<reference evidence="3 6" key="1">
    <citation type="submission" date="2013-05" db="EMBL/GenBank/DDBJ databases">
        <title>Genome Sequence of Streptomyces fradiae.</title>
        <authorList>
            <person name="Kirby R."/>
        </authorList>
    </citation>
    <scope>NUCLEOTIDE SEQUENCE [LARGE SCALE GENOMIC DNA]</scope>
    <source>
        <strain evidence="3 6">ATCC 10745</strain>
    </source>
</reference>
<dbReference type="Gene3D" id="3.30.2320.10">
    <property type="entry name" value="hypothetical protein PF0899 domain"/>
    <property type="match status" value="1"/>
</dbReference>